<dbReference type="Gene3D" id="1.10.10.10">
    <property type="entry name" value="Winged helix-like DNA-binding domain superfamily/Winged helix DNA-binding domain"/>
    <property type="match status" value="1"/>
</dbReference>
<comment type="caution">
    <text evidence="2">The sequence shown here is derived from an EMBL/GenBank/DDBJ whole genome shotgun (WGS) entry which is preliminary data.</text>
</comment>
<sequence>MTDDTIARGRELVASGKYQPSSLTDAHTVFRRWLGDDYDTDALDAVLATAAVERLDGDPLWLLLVSGSGNAKTETVQALDGIGAVITSTISSAGALLSATGRKDRAKDATGGLLRKIGSRGVLVIKDVTSILSMSGEARNEVLAAKREVYDGRWSRNVGSDGGMTLEWAGRIAVIGAVTTAWDKAHAVIAAMGDRFVLIRMDSTKGRQAAGRKAIGNTGSEVQMRAELADAAAAVIAGMSAAPVQLTATETDVLLSAADLVTLSRTGVEYDYRGDVIDAHAPEMPTRFAKQLAQVVRGGVAIGVKRNAALRLAIRCARDSMPPLRLAIIDDIARHPNSPTADVRKRLGKPRATVDRQLQALHMLGVLQCDEHEVQHAGRDATRWYYRLADDIDPGALDPNSVPDFDVRTPYPQEEGPEDGPETGSVGMGAAISGTDQTCPCGCPLVNEESVKSGQCLECYYSGGVTP</sequence>
<keyword evidence="3" id="KW-1185">Reference proteome</keyword>
<dbReference type="Proteomes" id="UP001299046">
    <property type="component" value="Unassembled WGS sequence"/>
</dbReference>
<evidence type="ECO:0000256" key="1">
    <source>
        <dbReference type="SAM" id="MobiDB-lite"/>
    </source>
</evidence>
<evidence type="ECO:0000313" key="2">
    <source>
        <dbReference type="EMBL" id="MEB3048656.1"/>
    </source>
</evidence>
<feature type="region of interest" description="Disordered" evidence="1">
    <location>
        <begin position="395"/>
        <end position="431"/>
    </location>
</feature>
<organism evidence="2 3">
    <name type="scientific">[Mycobacterium] zoologicum</name>
    <dbReference type="NCBI Taxonomy" id="2872311"/>
    <lineage>
        <taxon>Bacteria</taxon>
        <taxon>Bacillati</taxon>
        <taxon>Actinomycetota</taxon>
        <taxon>Actinomycetes</taxon>
        <taxon>Mycobacteriales</taxon>
        <taxon>Mycobacteriaceae</taxon>
        <taxon>Mycolicibacter</taxon>
    </lineage>
</organism>
<dbReference type="EMBL" id="JAYJJT010000002">
    <property type="protein sequence ID" value="MEB3048656.1"/>
    <property type="molecule type" value="Genomic_DNA"/>
</dbReference>
<evidence type="ECO:0000313" key="3">
    <source>
        <dbReference type="Proteomes" id="UP001299046"/>
    </source>
</evidence>
<gene>
    <name evidence="2" type="ORF">KV112_02700</name>
</gene>
<proteinExistence type="predicted"/>
<accession>A0ABU5YFN2</accession>
<reference evidence="2 3" key="1">
    <citation type="submission" date="2023-12" db="EMBL/GenBank/DDBJ databases">
        <title>Description of new species of Mycobacterium terrae complex isolated from sewage at the Sao Paulo Zoological Park Foundation in Brazil.</title>
        <authorList>
            <person name="Romagnoli C.L."/>
            <person name="Conceicao E.C."/>
            <person name="Machado E."/>
            <person name="Barreto L.B.P.F."/>
            <person name="Sharma A."/>
            <person name="Silva N.M."/>
            <person name="Marques L.E."/>
            <person name="Juliana M.A."/>
            <person name="Lourenco M.C.S."/>
            <person name="Digiampietri L.A."/>
            <person name="Suffys P.N."/>
            <person name="Viana-Niero C."/>
        </authorList>
    </citation>
    <scope>NUCLEOTIDE SEQUENCE [LARGE SCALE GENOMIC DNA]</scope>
    <source>
        <strain evidence="2 3">MYC123</strain>
    </source>
</reference>
<protein>
    <submittedName>
        <fullName evidence="2">ArsR family transcriptional regulator</fullName>
    </submittedName>
</protein>
<name>A0ABU5YFN2_9MYCO</name>
<dbReference type="RefSeq" id="WP_224860656.1">
    <property type="nucleotide sequence ID" value="NZ_JAYJJT010000002.1"/>
</dbReference>
<dbReference type="InterPro" id="IPR036388">
    <property type="entry name" value="WH-like_DNA-bd_sf"/>
</dbReference>